<reference evidence="3 6" key="2">
    <citation type="submission" date="2022-05" db="EMBL/GenBank/DDBJ databases">
        <title>Genome Sequencing of Bee-Associated Microbes.</title>
        <authorList>
            <person name="Dunlap C."/>
        </authorList>
    </citation>
    <scope>NUCLEOTIDE SEQUENCE [LARGE SCALE GENOMIC DNA]</scope>
    <source>
        <strain evidence="3 6">NRRL B-23120</strain>
    </source>
</reference>
<dbReference type="EMBL" id="JAMDMJ010000025">
    <property type="protein sequence ID" value="MCY9597995.1"/>
    <property type="molecule type" value="Genomic_DNA"/>
</dbReference>
<proteinExistence type="predicted"/>
<feature type="chain" id="PRO_5018974792" description="SbsC C-terminal domain-containing protein" evidence="2">
    <location>
        <begin position="27"/>
        <end position="365"/>
    </location>
</feature>
<dbReference type="Proteomes" id="UP001527202">
    <property type="component" value="Unassembled WGS sequence"/>
</dbReference>
<evidence type="ECO:0000313" key="5">
    <source>
        <dbReference type="Proteomes" id="UP000288943"/>
    </source>
</evidence>
<dbReference type="RefSeq" id="WP_042232416.1">
    <property type="nucleotide sequence ID" value="NZ_CP026520.1"/>
</dbReference>
<dbReference type="EMBL" id="CP026520">
    <property type="protein sequence ID" value="QAV20370.1"/>
    <property type="molecule type" value="Genomic_DNA"/>
</dbReference>
<dbReference type="OrthoDB" id="2657928at2"/>
<keyword evidence="6" id="KW-1185">Reference proteome</keyword>
<evidence type="ECO:0000313" key="3">
    <source>
        <dbReference type="EMBL" id="MCY9597995.1"/>
    </source>
</evidence>
<reference evidence="4 5" key="1">
    <citation type="submission" date="2018-01" db="EMBL/GenBank/DDBJ databases">
        <title>The whole genome sequencing and assembly of Paenibacillus chitinolyticus KCCM 41400 strain.</title>
        <authorList>
            <person name="Kim J.-Y."/>
            <person name="Park M.-K."/>
            <person name="Lee Y.-J."/>
            <person name="Yi H."/>
            <person name="Bahn Y.-S."/>
            <person name="Kim J.F."/>
            <person name="Lee D.-W."/>
        </authorList>
    </citation>
    <scope>NUCLEOTIDE SEQUENCE [LARGE SCALE GENOMIC DNA]</scope>
    <source>
        <strain evidence="4 5">KCCM 41400</strain>
    </source>
</reference>
<feature type="signal peptide" evidence="2">
    <location>
        <begin position="1"/>
        <end position="26"/>
    </location>
</feature>
<keyword evidence="1" id="KW-0175">Coiled coil</keyword>
<gene>
    <name evidence="3" type="ORF">M5X16_19700</name>
    <name evidence="4" type="ORF">PC41400_22935</name>
</gene>
<evidence type="ECO:0000256" key="2">
    <source>
        <dbReference type="SAM" id="SignalP"/>
    </source>
</evidence>
<feature type="coiled-coil region" evidence="1">
    <location>
        <begin position="145"/>
        <end position="179"/>
    </location>
</feature>
<dbReference type="Gene3D" id="6.10.250.3150">
    <property type="match status" value="1"/>
</dbReference>
<protein>
    <recommendedName>
        <fullName evidence="7">SbsC C-terminal domain-containing protein</fullName>
    </recommendedName>
</protein>
<evidence type="ECO:0008006" key="7">
    <source>
        <dbReference type="Google" id="ProtNLM"/>
    </source>
</evidence>
<evidence type="ECO:0000313" key="4">
    <source>
        <dbReference type="EMBL" id="QAV20370.1"/>
    </source>
</evidence>
<dbReference type="KEGG" id="pchi:PC41400_22935"/>
<dbReference type="Proteomes" id="UP000288943">
    <property type="component" value="Chromosome"/>
</dbReference>
<name>A0A410X188_9BACL</name>
<accession>A0A410X188</accession>
<dbReference type="GeneID" id="95377652"/>
<evidence type="ECO:0000256" key="1">
    <source>
        <dbReference type="SAM" id="Coils"/>
    </source>
</evidence>
<keyword evidence="2" id="KW-0732">Signal</keyword>
<dbReference type="AlphaFoldDB" id="A0A410X188"/>
<sequence length="365" mass="41556">MILKKFYLTFCALLIGTSLLFVPVHAENRTEAEKKETEALLQKGLTVHEIDREVARLAEEDVKLGGQLTDTEKKIAAQEIVVKDAKKRAGKVIRSYYAGERESLWSVLLSVRSLPDLLKTYEYLDIILDHDHRSLTAHQDAYRELGAMKTKLANQRTDLQKTKENYLKQKERILALQSELNRELDASGRSELILALIQELNGRWEQEGLPLFRTYFRSLAGVMDYFPELLTPGGKDSHLTLESGGGKFQMTDHQLNAFLRSKDGKFDDLTFQFKPDGVMAFGTKGDMDVSIKGTYEMEKDGDQPVIAFRVQELVFNGFKLPDTTGKSLEKEFNLRIYPKKLFSFVSVEHITLEDGLLAIKLGLNW</sequence>
<evidence type="ECO:0000313" key="6">
    <source>
        <dbReference type="Proteomes" id="UP001527202"/>
    </source>
</evidence>
<organism evidence="4 5">
    <name type="scientific">Paenibacillus chitinolyticus</name>
    <dbReference type="NCBI Taxonomy" id="79263"/>
    <lineage>
        <taxon>Bacteria</taxon>
        <taxon>Bacillati</taxon>
        <taxon>Bacillota</taxon>
        <taxon>Bacilli</taxon>
        <taxon>Bacillales</taxon>
        <taxon>Paenibacillaceae</taxon>
        <taxon>Paenibacillus</taxon>
    </lineage>
</organism>